<dbReference type="SUPFAM" id="SSF53335">
    <property type="entry name" value="S-adenosyl-L-methionine-dependent methyltransferases"/>
    <property type="match status" value="1"/>
</dbReference>
<dbReference type="Proteomes" id="UP000646827">
    <property type="component" value="Unassembled WGS sequence"/>
</dbReference>
<dbReference type="PROSITE" id="PS51682">
    <property type="entry name" value="SAM_OMT_I"/>
    <property type="match status" value="1"/>
</dbReference>
<evidence type="ECO:0000313" key="5">
    <source>
        <dbReference type="EMBL" id="KAG2227557.1"/>
    </source>
</evidence>
<accession>A0A8H7VQF8</accession>
<evidence type="ECO:0000256" key="1">
    <source>
        <dbReference type="ARBA" id="ARBA00022603"/>
    </source>
</evidence>
<comment type="caution">
    <text evidence="5">The sequence shown here is derived from an EMBL/GenBank/DDBJ whole genome shotgun (WGS) entry which is preliminary data.</text>
</comment>
<dbReference type="GO" id="GO:0008757">
    <property type="term" value="F:S-adenosylmethionine-dependent methyltransferase activity"/>
    <property type="evidence" value="ECO:0007669"/>
    <property type="project" value="TreeGrafter"/>
</dbReference>
<dbReference type="Gene3D" id="3.40.50.150">
    <property type="entry name" value="Vaccinia Virus protein VP39"/>
    <property type="match status" value="1"/>
</dbReference>
<evidence type="ECO:0000256" key="4">
    <source>
        <dbReference type="ARBA" id="ARBA00023453"/>
    </source>
</evidence>
<keyword evidence="3" id="KW-0949">S-adenosyl-L-methionine</keyword>
<dbReference type="GO" id="GO:0032259">
    <property type="term" value="P:methylation"/>
    <property type="evidence" value="ECO:0007669"/>
    <property type="project" value="UniProtKB-KW"/>
</dbReference>
<dbReference type="InterPro" id="IPR050362">
    <property type="entry name" value="Cation-dep_OMT"/>
</dbReference>
<proteinExistence type="inferred from homology"/>
<dbReference type="Pfam" id="PF01596">
    <property type="entry name" value="Methyltransf_3"/>
    <property type="match status" value="1"/>
</dbReference>
<protein>
    <recommendedName>
        <fullName evidence="7">O-methyltransferase</fullName>
    </recommendedName>
</protein>
<sequence length="203" mass="22856">MGYNYSNATEDFPGNIDNRLRTKEEEYSNDHSTPFPPEVADVLKELTDETIHDFERYYYMTAETQRKLLFQLVKLFRCSRILEIGTFTGAATIAMASAISSSSSSLSSEKKGENGKLITLEMDPKAAGLAQKHAKKLKYLDDRIDFVVGPAMESLVRITKEHPNKQYDLVFIDANKDGYASYFDFIIDNNLLSDNGIIIADNG</sequence>
<dbReference type="OrthoDB" id="10251242at2759"/>
<keyword evidence="1" id="KW-0489">Methyltransferase</keyword>
<keyword evidence="6" id="KW-1185">Reference proteome</keyword>
<dbReference type="PANTHER" id="PTHR10509:SF14">
    <property type="entry name" value="CAFFEOYL-COA O-METHYLTRANSFERASE 3-RELATED"/>
    <property type="match status" value="1"/>
</dbReference>
<dbReference type="CDD" id="cd02440">
    <property type="entry name" value="AdoMet_MTases"/>
    <property type="match status" value="1"/>
</dbReference>
<keyword evidence="2" id="KW-0808">Transferase</keyword>
<organism evidence="5 6">
    <name type="scientific">Circinella minor</name>
    <dbReference type="NCBI Taxonomy" id="1195481"/>
    <lineage>
        <taxon>Eukaryota</taxon>
        <taxon>Fungi</taxon>
        <taxon>Fungi incertae sedis</taxon>
        <taxon>Mucoromycota</taxon>
        <taxon>Mucoromycotina</taxon>
        <taxon>Mucoromycetes</taxon>
        <taxon>Mucorales</taxon>
        <taxon>Lichtheimiaceae</taxon>
        <taxon>Circinella</taxon>
    </lineage>
</organism>
<dbReference type="AlphaFoldDB" id="A0A8H7VQF8"/>
<dbReference type="PANTHER" id="PTHR10509">
    <property type="entry name" value="O-METHYLTRANSFERASE-RELATED"/>
    <property type="match status" value="1"/>
</dbReference>
<reference evidence="5 6" key="1">
    <citation type="submission" date="2020-12" db="EMBL/GenBank/DDBJ databases">
        <title>Metabolic potential, ecology and presence of endohyphal bacteria is reflected in genomic diversity of Mucoromycotina.</title>
        <authorList>
            <person name="Muszewska A."/>
            <person name="Okrasinska A."/>
            <person name="Steczkiewicz K."/>
            <person name="Drgas O."/>
            <person name="Orlowska M."/>
            <person name="Perlinska-Lenart U."/>
            <person name="Aleksandrzak-Piekarczyk T."/>
            <person name="Szatraj K."/>
            <person name="Zielenkiewicz U."/>
            <person name="Pilsyk S."/>
            <person name="Malc E."/>
            <person name="Mieczkowski P."/>
            <person name="Kruszewska J.S."/>
            <person name="Biernat P."/>
            <person name="Pawlowska J."/>
        </authorList>
    </citation>
    <scope>NUCLEOTIDE SEQUENCE [LARGE SCALE GENOMIC DNA]</scope>
    <source>
        <strain evidence="5 6">CBS 142.35</strain>
    </source>
</reference>
<evidence type="ECO:0000256" key="2">
    <source>
        <dbReference type="ARBA" id="ARBA00022679"/>
    </source>
</evidence>
<evidence type="ECO:0000256" key="3">
    <source>
        <dbReference type="ARBA" id="ARBA00022691"/>
    </source>
</evidence>
<gene>
    <name evidence="5" type="ORF">INT45_002242</name>
</gene>
<dbReference type="InterPro" id="IPR029063">
    <property type="entry name" value="SAM-dependent_MTases_sf"/>
</dbReference>
<dbReference type="EMBL" id="JAEPRB010000006">
    <property type="protein sequence ID" value="KAG2227557.1"/>
    <property type="molecule type" value="Genomic_DNA"/>
</dbReference>
<name>A0A8H7VQF8_9FUNG</name>
<dbReference type="GO" id="GO:0008171">
    <property type="term" value="F:O-methyltransferase activity"/>
    <property type="evidence" value="ECO:0007669"/>
    <property type="project" value="InterPro"/>
</dbReference>
<comment type="similarity">
    <text evidence="4">Belongs to the class I-like SAM-binding methyltransferase superfamily. Cation-dependent O-methyltransferase family.</text>
</comment>
<evidence type="ECO:0000313" key="6">
    <source>
        <dbReference type="Proteomes" id="UP000646827"/>
    </source>
</evidence>
<evidence type="ECO:0008006" key="7">
    <source>
        <dbReference type="Google" id="ProtNLM"/>
    </source>
</evidence>
<dbReference type="InterPro" id="IPR002935">
    <property type="entry name" value="SAM_O-MeTrfase"/>
</dbReference>